<evidence type="ECO:0000313" key="9">
    <source>
        <dbReference type="Proteomes" id="UP000053372"/>
    </source>
</evidence>
<evidence type="ECO:0000313" key="8">
    <source>
        <dbReference type="EMBL" id="KST65090.1"/>
    </source>
</evidence>
<dbReference type="SMART" id="SM00387">
    <property type="entry name" value="HATPase_c"/>
    <property type="match status" value="1"/>
</dbReference>
<evidence type="ECO:0000256" key="3">
    <source>
        <dbReference type="ARBA" id="ARBA00012438"/>
    </source>
</evidence>
<dbReference type="Gene3D" id="3.30.565.10">
    <property type="entry name" value="Histidine kinase-like ATPase, C-terminal domain"/>
    <property type="match status" value="1"/>
</dbReference>
<dbReference type="InterPro" id="IPR005467">
    <property type="entry name" value="His_kinase_dom"/>
</dbReference>
<dbReference type="PANTHER" id="PTHR43065">
    <property type="entry name" value="SENSOR HISTIDINE KINASE"/>
    <property type="match status" value="1"/>
</dbReference>
<dbReference type="SUPFAM" id="SSF55781">
    <property type="entry name" value="GAF domain-like"/>
    <property type="match status" value="4"/>
</dbReference>
<dbReference type="InterPro" id="IPR004358">
    <property type="entry name" value="Sig_transdc_His_kin-like_C"/>
</dbReference>
<reference evidence="8 9" key="1">
    <citation type="journal article" date="2015" name="Genome Announc.">
        <title>Draft Genome of the Euendolithic (true boring) Cyanobacterium Mastigocoleus testarum strain BC008.</title>
        <authorList>
            <person name="Guida B.S."/>
            <person name="Garcia-Pichel F."/>
        </authorList>
    </citation>
    <scope>NUCLEOTIDE SEQUENCE [LARGE SCALE GENOMIC DNA]</scope>
    <source>
        <strain evidence="8 9">BC008</strain>
    </source>
</reference>
<dbReference type="Gene3D" id="3.30.450.40">
    <property type="match status" value="5"/>
</dbReference>
<accession>A0A0V7ZKX8</accession>
<comment type="caution">
    <text evidence="8">The sequence shown here is derived from an EMBL/GenBank/DDBJ whole genome shotgun (WGS) entry which is preliminary data.</text>
</comment>
<dbReference type="InterPro" id="IPR003594">
    <property type="entry name" value="HATPase_dom"/>
</dbReference>
<dbReference type="EC" id="2.7.13.3" evidence="3"/>
<feature type="domain" description="Phytochrome chromophore attachment site" evidence="6">
    <location>
        <begin position="395"/>
        <end position="533"/>
    </location>
</feature>
<feature type="domain" description="Phytochrome chromophore attachment site" evidence="6">
    <location>
        <begin position="41"/>
        <end position="179"/>
    </location>
</feature>
<keyword evidence="4" id="KW-0808">Transferase</keyword>
<dbReference type="GO" id="GO:0000160">
    <property type="term" value="P:phosphorelay signal transduction system"/>
    <property type="evidence" value="ECO:0007669"/>
    <property type="project" value="UniProtKB-KW"/>
</dbReference>
<feature type="domain" description="Phytochrome chromophore attachment site" evidence="6">
    <location>
        <begin position="221"/>
        <end position="359"/>
    </location>
</feature>
<dbReference type="SMART" id="SM00065">
    <property type="entry name" value="GAF"/>
    <property type="match status" value="4"/>
</dbReference>
<evidence type="ECO:0000256" key="1">
    <source>
        <dbReference type="ARBA" id="ARBA00000085"/>
    </source>
</evidence>
<dbReference type="PANTHER" id="PTHR43065:SF48">
    <property type="entry name" value="HISTIDINE KINASE"/>
    <property type="match status" value="1"/>
</dbReference>
<dbReference type="SUPFAM" id="SSF55874">
    <property type="entry name" value="ATPase domain of HSP90 chaperone/DNA topoisomerase II/histidine kinase"/>
    <property type="match status" value="1"/>
</dbReference>
<dbReference type="InterPro" id="IPR036890">
    <property type="entry name" value="HATPase_C_sf"/>
</dbReference>
<dbReference type="Pfam" id="PF01590">
    <property type="entry name" value="GAF"/>
    <property type="match status" value="4"/>
</dbReference>
<comment type="similarity">
    <text evidence="2">In the N-terminal section; belongs to the phytochrome family.</text>
</comment>
<dbReference type="InterPro" id="IPR003018">
    <property type="entry name" value="GAF"/>
</dbReference>
<dbReference type="PROSITE" id="PS50109">
    <property type="entry name" value="HIS_KIN"/>
    <property type="match status" value="1"/>
</dbReference>
<name>A0A0V7ZKX8_9CYAN</name>
<dbReference type="InterPro" id="IPR016132">
    <property type="entry name" value="Phyto_chromo_attachment"/>
</dbReference>
<dbReference type="GO" id="GO:0004673">
    <property type="term" value="F:protein histidine kinase activity"/>
    <property type="evidence" value="ECO:0007669"/>
    <property type="project" value="UniProtKB-EC"/>
</dbReference>
<keyword evidence="5" id="KW-0902">Two-component regulatory system</keyword>
<organism evidence="8 9">
    <name type="scientific">Mastigocoleus testarum BC008</name>
    <dbReference type="NCBI Taxonomy" id="371196"/>
    <lineage>
        <taxon>Bacteria</taxon>
        <taxon>Bacillati</taxon>
        <taxon>Cyanobacteriota</taxon>
        <taxon>Cyanophyceae</taxon>
        <taxon>Nostocales</taxon>
        <taxon>Hapalosiphonaceae</taxon>
        <taxon>Mastigocoleus</taxon>
    </lineage>
</organism>
<evidence type="ECO:0000256" key="2">
    <source>
        <dbReference type="ARBA" id="ARBA00006402"/>
    </source>
</evidence>
<keyword evidence="4" id="KW-0418">Kinase</keyword>
<comment type="catalytic activity">
    <reaction evidence="1">
        <text>ATP + protein L-histidine = ADP + protein N-phospho-L-histidine.</text>
        <dbReference type="EC" id="2.7.13.3"/>
    </reaction>
</comment>
<dbReference type="PROSITE" id="PS50046">
    <property type="entry name" value="PHYTOCHROME_2"/>
    <property type="match status" value="4"/>
</dbReference>
<feature type="domain" description="Phytochrome chromophore attachment site" evidence="6">
    <location>
        <begin position="580"/>
        <end position="629"/>
    </location>
</feature>
<dbReference type="OrthoDB" id="474548at2"/>
<dbReference type="Proteomes" id="UP000053372">
    <property type="component" value="Unassembled WGS sequence"/>
</dbReference>
<evidence type="ECO:0000256" key="5">
    <source>
        <dbReference type="ARBA" id="ARBA00023012"/>
    </source>
</evidence>
<dbReference type="InterPro" id="IPR029016">
    <property type="entry name" value="GAF-like_dom_sf"/>
</dbReference>
<dbReference type="Pfam" id="PF02518">
    <property type="entry name" value="HATPase_c"/>
    <property type="match status" value="1"/>
</dbReference>
<gene>
    <name evidence="8" type="ORF">BC008_19885</name>
</gene>
<evidence type="ECO:0000259" key="6">
    <source>
        <dbReference type="PROSITE" id="PS50046"/>
    </source>
</evidence>
<feature type="domain" description="Histidine kinase" evidence="7">
    <location>
        <begin position="740"/>
        <end position="1013"/>
    </location>
</feature>
<evidence type="ECO:0000256" key="4">
    <source>
        <dbReference type="ARBA" id="ARBA00022777"/>
    </source>
</evidence>
<keyword evidence="9" id="KW-1185">Reference proteome</keyword>
<proteinExistence type="inferred from homology"/>
<dbReference type="AlphaFoldDB" id="A0A0V7ZKX8"/>
<evidence type="ECO:0000259" key="7">
    <source>
        <dbReference type="PROSITE" id="PS50109"/>
    </source>
</evidence>
<dbReference type="PRINTS" id="PR00344">
    <property type="entry name" value="BCTRLSENSOR"/>
</dbReference>
<dbReference type="EMBL" id="LMTZ01000113">
    <property type="protein sequence ID" value="KST65090.1"/>
    <property type="molecule type" value="Genomic_DNA"/>
</dbReference>
<protein>
    <recommendedName>
        <fullName evidence="3">histidine kinase</fullName>
        <ecNumber evidence="3">2.7.13.3</ecNumber>
    </recommendedName>
</protein>
<dbReference type="Gene3D" id="1.10.287.130">
    <property type="match status" value="1"/>
</dbReference>
<sequence length="1026" mass="117202">MQLSSQKLKKQLDLFTKGFQEQPAQHKVLASMIEEIREPIDLNATFEAIVAQVRQLLNADRVAVLRFSPEDDWEGQFIFENVSTDWDSIVGEKIRDRCFAEKFATDYSQGRIQAVTDVHVAKLNDCHAEMLEKYQVRANLVIPLIKETKLWGLLCIHQCSSAREWKSSEIKFVITIARLLTVAIQQLDRIEKADLAKKLATAKQKHKMVVEIIEKIRDSLDIDTILSTTTQEIRQLLKVDRVAIFQFNSDWSGNFVAESFERAWTPLIGVSPTINDTYLQDTQGGRYTNNESFAVDDIYQAGFSECHVTLLEQFQAKAFVVIPILKEDKLWGLIGVYQNSSPRNWQADEVEILAQIASQVSVALSHYELFANARYEIEQQKALTSTIASIRQSVALEDIFQTTVTQVRQLLKADRVAIFRFDPGNKWEGEIIYEDVALGLNSALKDKVYDHCFAQNYVPLYRQGRISAISDIYKHDFKKCYIQILEKFQVRANIVAPLIKAGELWGLLCIHQCERTRDWQSSEIEFVYQIGEQLGTALKQDTYWEQVQSDMQAKVAEHKQAMERQKLLAITVDKIRHSLDIQTIFETSTQAVRELLKVDRVSIYRFDSDWRGEFVADSFKDGLQPQSKGHSAILPTFTNTNKDGKLPRHEVFTSISQGKELWGLLIAYQNSYPRHWKSEEIELLNQLGAQLGVAIQQAELLQQTKEQATQLTEAFEEIKQTQEYLIQGEKMANLGELLTGIVSEMNDPVNSILENINEVSQRTGDLLEITSLYHHSYPEASPAIEERLKKLNLDLQNTDLYETLNSMKIGAKHLSQTLGSLEKFSRADESELKLVDINEELNNILLILEHRLKAKGKYPGIEVIEKYDRIPLAECYPAQLNQAFINILLHNISTLEQKFVTIEKEHSGRSSECPYIPLFIWIVTKSVGSKISIKITDNGPGMMESVRENIFDLTSKSKDFQIKDSTTKEVFPRTGLGLGICHQIIADKHQGQIKCFSQVGQGTEFLIEIPTRQSLPIEHFSTFKTF</sequence>